<evidence type="ECO:0000256" key="4">
    <source>
        <dbReference type="ARBA" id="ARBA00022771"/>
    </source>
</evidence>
<gene>
    <name evidence="7" type="ORF">CRE_23039</name>
</gene>
<dbReference type="Gene3D" id="3.30.160.60">
    <property type="entry name" value="Classic Zinc Finger"/>
    <property type="match status" value="2"/>
</dbReference>
<dbReference type="OrthoDB" id="6077919at2759"/>
<dbReference type="Pfam" id="PF13894">
    <property type="entry name" value="zf-C2H2_4"/>
    <property type="match status" value="1"/>
</dbReference>
<reference evidence="7" key="1">
    <citation type="submission" date="2007-07" db="EMBL/GenBank/DDBJ databases">
        <title>PCAP assembly of the Caenorhabditis remanei genome.</title>
        <authorList>
            <consortium name="The Caenorhabditis remanei Sequencing Consortium"/>
            <person name="Wilson R.K."/>
        </authorList>
    </citation>
    <scope>NUCLEOTIDE SEQUENCE [LARGE SCALE GENOMIC DNA]</scope>
    <source>
        <strain evidence="7">PB4641</strain>
    </source>
</reference>
<evidence type="ECO:0000256" key="3">
    <source>
        <dbReference type="ARBA" id="ARBA00022737"/>
    </source>
</evidence>
<dbReference type="STRING" id="31234.E3N4H5"/>
<keyword evidence="5" id="KW-0862">Zinc</keyword>
<dbReference type="SMART" id="SM00355">
    <property type="entry name" value="ZnF_C2H2"/>
    <property type="match status" value="4"/>
</dbReference>
<dbReference type="EMBL" id="DS268525">
    <property type="protein sequence ID" value="EFO85467.1"/>
    <property type="molecule type" value="Genomic_DNA"/>
</dbReference>
<dbReference type="GO" id="GO:0010468">
    <property type="term" value="P:regulation of gene expression"/>
    <property type="evidence" value="ECO:0007669"/>
    <property type="project" value="TreeGrafter"/>
</dbReference>
<keyword evidence="8" id="KW-1185">Reference proteome</keyword>
<evidence type="ECO:0000256" key="1">
    <source>
        <dbReference type="ARBA" id="ARBA00004123"/>
    </source>
</evidence>
<accession>E3N4H5</accession>
<dbReference type="PANTHER" id="PTHR16515:SF66">
    <property type="entry name" value="C2H2-TYPE DOMAIN-CONTAINING PROTEIN"/>
    <property type="match status" value="1"/>
</dbReference>
<dbReference type="GO" id="GO:0005634">
    <property type="term" value="C:nucleus"/>
    <property type="evidence" value="ECO:0007669"/>
    <property type="project" value="UniProtKB-SubCell"/>
</dbReference>
<dbReference type="PANTHER" id="PTHR16515">
    <property type="entry name" value="PR DOMAIN ZINC FINGER PROTEIN"/>
    <property type="match status" value="1"/>
</dbReference>
<keyword evidence="2" id="KW-0479">Metal-binding</keyword>
<dbReference type="PROSITE" id="PS00028">
    <property type="entry name" value="ZINC_FINGER_C2H2_1"/>
    <property type="match status" value="2"/>
</dbReference>
<keyword evidence="6" id="KW-0539">Nucleus</keyword>
<organism evidence="8">
    <name type="scientific">Caenorhabditis remanei</name>
    <name type="common">Caenorhabditis vulgaris</name>
    <dbReference type="NCBI Taxonomy" id="31234"/>
    <lineage>
        <taxon>Eukaryota</taxon>
        <taxon>Metazoa</taxon>
        <taxon>Ecdysozoa</taxon>
        <taxon>Nematoda</taxon>
        <taxon>Chromadorea</taxon>
        <taxon>Rhabditida</taxon>
        <taxon>Rhabditina</taxon>
        <taxon>Rhabditomorpha</taxon>
        <taxon>Rhabditoidea</taxon>
        <taxon>Rhabditidae</taxon>
        <taxon>Peloderinae</taxon>
        <taxon>Caenorhabditis</taxon>
    </lineage>
</organism>
<dbReference type="HOGENOM" id="CLU_726141_0_0_1"/>
<sequence length="381" mass="43873">MVLNGFIFHMSILLQDVAIGKILTAIHRMYLKSEAMCSLPTKSYFKYLRVTPPLNTCLFPTIKHIHLETTSVYCSVVHLLRDRLSFFLINDPILLSVLKNATNKYLLIIYLQVQIFDSEHSIASLLAPTVLQANHQTVTSQPVINGYSIAALLAPTVPHVNNQLVNCQQVVNDISERNQESDEQFYERMRSRCLAILAARDYDLSGLDWPPGLTQQLFLVQLIAGAHKNEVMKNEKLETENQVSEAQKYRCVYCGGEFNDQKRFSRHLRKHTDIRPFLCEICPSTFRNNYDLTKHRKSHIARQHHCVACKFRFKTSSELESHMNAYKDLHGTKNPITKRFDCKRCGRSFTRLSSLKYHMQHSRVCREESVKGVLNTVNIAT</sequence>
<dbReference type="PROSITE" id="PS50157">
    <property type="entry name" value="ZINC_FINGER_C2H2_2"/>
    <property type="match status" value="4"/>
</dbReference>
<keyword evidence="3" id="KW-0677">Repeat</keyword>
<evidence type="ECO:0000313" key="7">
    <source>
        <dbReference type="EMBL" id="EFO85467.1"/>
    </source>
</evidence>
<dbReference type="InterPro" id="IPR013087">
    <property type="entry name" value="Znf_C2H2_type"/>
</dbReference>
<dbReference type="Proteomes" id="UP000008281">
    <property type="component" value="Unassembled WGS sequence"/>
</dbReference>
<comment type="subcellular location">
    <subcellularLocation>
        <location evidence="1">Nucleus</location>
    </subcellularLocation>
</comment>
<dbReference type="AlphaFoldDB" id="E3N4H5"/>
<dbReference type="InterPro" id="IPR050331">
    <property type="entry name" value="Zinc_finger"/>
</dbReference>
<name>E3N4H5_CAERE</name>
<evidence type="ECO:0000256" key="5">
    <source>
        <dbReference type="ARBA" id="ARBA00022833"/>
    </source>
</evidence>
<protein>
    <submittedName>
        <fullName evidence="7">Uncharacterized protein</fullName>
    </submittedName>
</protein>
<evidence type="ECO:0000256" key="2">
    <source>
        <dbReference type="ARBA" id="ARBA00022723"/>
    </source>
</evidence>
<dbReference type="FunFam" id="3.30.160.60:FF:000100">
    <property type="entry name" value="Zinc finger 45-like"/>
    <property type="match status" value="1"/>
</dbReference>
<dbReference type="GO" id="GO:0008270">
    <property type="term" value="F:zinc ion binding"/>
    <property type="evidence" value="ECO:0007669"/>
    <property type="project" value="UniProtKB-KW"/>
</dbReference>
<evidence type="ECO:0000256" key="6">
    <source>
        <dbReference type="ARBA" id="ARBA00023242"/>
    </source>
</evidence>
<dbReference type="SUPFAM" id="SSF57667">
    <property type="entry name" value="beta-beta-alpha zinc fingers"/>
    <property type="match status" value="2"/>
</dbReference>
<keyword evidence="4" id="KW-0863">Zinc-finger</keyword>
<dbReference type="eggNOG" id="KOG1721">
    <property type="taxonomic scope" value="Eukaryota"/>
</dbReference>
<dbReference type="InterPro" id="IPR036236">
    <property type="entry name" value="Znf_C2H2_sf"/>
</dbReference>
<evidence type="ECO:0000313" key="8">
    <source>
        <dbReference type="Proteomes" id="UP000008281"/>
    </source>
</evidence>
<proteinExistence type="predicted"/>
<dbReference type="Pfam" id="PF00096">
    <property type="entry name" value="zf-C2H2"/>
    <property type="match status" value="2"/>
</dbReference>